<evidence type="ECO:0000256" key="1">
    <source>
        <dbReference type="SAM" id="MobiDB-lite"/>
    </source>
</evidence>
<keyword evidence="4" id="KW-1185">Reference proteome</keyword>
<dbReference type="Pfam" id="PF00078">
    <property type="entry name" value="RVT_1"/>
    <property type="match status" value="1"/>
</dbReference>
<sequence>MLQKGDVWLEGVTAIKKEVKDHFVKLLSEDCNSRPFLQGVDFNSLSFDDNVFLLAPFDEAEVKEIVWSCDGNKSPGPDGFNLHFFNVCWPIVKKDLMNFLAEFHEKATLPKVVTASFLTLIPKKDHPQDLFDYRPICLIGSLYKILSKILANRLKKVLGKLISSCQSAFLSQRQILDRVLVLNEVIDLAKRRKDNCLLFKVDFERAYDTVSWGFLERMMSKMGFSEGWLKWMRACIFESSMSILVNGSPTEDFKVGRGLRQGDPLSPFLFLIVAEGLASMMNKAVDVGRAPCCVLKSIEKIQRNFLWGGGAEERKICWVKWDQICLPKVKGGLGVKNLELFNLALLSKWMWRFSNHDNAIWVDLLRYRYGHLPSILLSGIDITSRAHSSLWWRDIISPGRGMSDSWFKSNISCRVGNGNNIGFWQFKWYGNQALCDLFPDLYAKEAIKNVMVSERLRETGSVSLWRWNWYDSLSENEVQQLTELQFKSSYTNLLDLRQVELQHAHVLEAIQRLWKSDVPSKVNVFGWRLLLNRLPTRGALHRGGHSLKRLDSEKQEASEPLKKSSDAKERNTV</sequence>
<accession>A0A2Z6NQA1</accession>
<proteinExistence type="predicted"/>
<evidence type="ECO:0000259" key="2">
    <source>
        <dbReference type="PROSITE" id="PS50878"/>
    </source>
</evidence>
<name>A0A2Z6NQA1_TRISU</name>
<evidence type="ECO:0000313" key="4">
    <source>
        <dbReference type="Proteomes" id="UP000242715"/>
    </source>
</evidence>
<organism evidence="3 4">
    <name type="scientific">Trifolium subterraneum</name>
    <name type="common">Subterranean clover</name>
    <dbReference type="NCBI Taxonomy" id="3900"/>
    <lineage>
        <taxon>Eukaryota</taxon>
        <taxon>Viridiplantae</taxon>
        <taxon>Streptophyta</taxon>
        <taxon>Embryophyta</taxon>
        <taxon>Tracheophyta</taxon>
        <taxon>Spermatophyta</taxon>
        <taxon>Magnoliopsida</taxon>
        <taxon>eudicotyledons</taxon>
        <taxon>Gunneridae</taxon>
        <taxon>Pentapetalae</taxon>
        <taxon>rosids</taxon>
        <taxon>fabids</taxon>
        <taxon>Fabales</taxon>
        <taxon>Fabaceae</taxon>
        <taxon>Papilionoideae</taxon>
        <taxon>50 kb inversion clade</taxon>
        <taxon>NPAAA clade</taxon>
        <taxon>Hologalegina</taxon>
        <taxon>IRL clade</taxon>
        <taxon>Trifolieae</taxon>
        <taxon>Trifolium</taxon>
    </lineage>
</organism>
<dbReference type="PROSITE" id="PS50878">
    <property type="entry name" value="RT_POL"/>
    <property type="match status" value="1"/>
</dbReference>
<dbReference type="PANTHER" id="PTHR46890:SF50">
    <property type="entry name" value="RNA-DIRECTED DNA POLYMERASE, EUKARYOTA, REVERSE TRANSCRIPTASE ZINC-BINDING DOMAIN PROTEIN-RELATED"/>
    <property type="match status" value="1"/>
</dbReference>
<evidence type="ECO:0000313" key="3">
    <source>
        <dbReference type="EMBL" id="GAU38055.1"/>
    </source>
</evidence>
<dbReference type="PANTHER" id="PTHR46890">
    <property type="entry name" value="NON-LTR RETROLELEMENT REVERSE TRANSCRIPTASE-LIKE PROTEIN-RELATED"/>
    <property type="match status" value="1"/>
</dbReference>
<dbReference type="CDD" id="cd01650">
    <property type="entry name" value="RT_nLTR_like"/>
    <property type="match status" value="1"/>
</dbReference>
<dbReference type="Proteomes" id="UP000242715">
    <property type="component" value="Unassembled WGS sequence"/>
</dbReference>
<feature type="compositionally biased region" description="Basic and acidic residues" evidence="1">
    <location>
        <begin position="548"/>
        <end position="573"/>
    </location>
</feature>
<protein>
    <recommendedName>
        <fullName evidence="2">Reverse transcriptase domain-containing protein</fullName>
    </recommendedName>
</protein>
<dbReference type="EMBL" id="DF973700">
    <property type="protein sequence ID" value="GAU38055.1"/>
    <property type="molecule type" value="Genomic_DNA"/>
</dbReference>
<reference evidence="4" key="1">
    <citation type="journal article" date="2017" name="Front. Plant Sci.">
        <title>Climate Clever Clovers: New Paradigm to Reduce the Environmental Footprint of Ruminants by Breeding Low Methanogenic Forages Utilizing Haplotype Variation.</title>
        <authorList>
            <person name="Kaur P."/>
            <person name="Appels R."/>
            <person name="Bayer P.E."/>
            <person name="Keeble-Gagnere G."/>
            <person name="Wang J."/>
            <person name="Hirakawa H."/>
            <person name="Shirasawa K."/>
            <person name="Vercoe P."/>
            <person name="Stefanova K."/>
            <person name="Durmic Z."/>
            <person name="Nichols P."/>
            <person name="Revell C."/>
            <person name="Isobe S.N."/>
            <person name="Edwards D."/>
            <person name="Erskine W."/>
        </authorList>
    </citation>
    <scope>NUCLEOTIDE SEQUENCE [LARGE SCALE GENOMIC DNA]</scope>
    <source>
        <strain evidence="4">cv. Daliak</strain>
    </source>
</reference>
<dbReference type="OrthoDB" id="1411742at2759"/>
<dbReference type="AlphaFoldDB" id="A0A2Z6NQA1"/>
<feature type="domain" description="Reverse transcriptase" evidence="2">
    <location>
        <begin position="102"/>
        <end position="366"/>
    </location>
</feature>
<gene>
    <name evidence="3" type="ORF">TSUD_146130</name>
</gene>
<feature type="region of interest" description="Disordered" evidence="1">
    <location>
        <begin position="545"/>
        <end position="573"/>
    </location>
</feature>
<dbReference type="InterPro" id="IPR000477">
    <property type="entry name" value="RT_dom"/>
</dbReference>
<dbReference type="SUPFAM" id="SSF56672">
    <property type="entry name" value="DNA/RNA polymerases"/>
    <property type="match status" value="1"/>
</dbReference>
<dbReference type="InterPro" id="IPR052343">
    <property type="entry name" value="Retrotransposon-Effector_Assoc"/>
</dbReference>
<dbReference type="InterPro" id="IPR043502">
    <property type="entry name" value="DNA/RNA_pol_sf"/>
</dbReference>